<sequence length="77" mass="9045">MFRRTISRRFLAHQSIAFVARMGQQTRSVYSSMGFRVLTFWRLLATHGSWIRETFLADTSAVKFTVEHFTVESKCRP</sequence>
<name>A0A7L5AG41_9MICO</name>
<dbReference type="Proteomes" id="UP000464507">
    <property type="component" value="Chromosome"/>
</dbReference>
<dbReference type="EMBL" id="CP017146">
    <property type="protein sequence ID" value="QHO68952.1"/>
    <property type="molecule type" value="Genomic_DNA"/>
</dbReference>
<reference evidence="1 2" key="1">
    <citation type="submission" date="2016-09" db="EMBL/GenBank/DDBJ databases">
        <title>Complete genome sequence of microbes from the polar regions.</title>
        <authorList>
            <person name="Liao L."/>
            <person name="Chen B."/>
        </authorList>
    </citation>
    <scope>NUCLEOTIDE SEQUENCE [LARGE SCALE GENOMIC DNA]</scope>
    <source>
        <strain evidence="1 2">ZS314</strain>
    </source>
</reference>
<evidence type="ECO:0000313" key="2">
    <source>
        <dbReference type="Proteomes" id="UP000464507"/>
    </source>
</evidence>
<protein>
    <submittedName>
        <fullName evidence="1">Uncharacterized protein</fullName>
    </submittedName>
</protein>
<dbReference type="KEGG" id="mant:BHD05_04145"/>
<accession>A0A7L5AG41</accession>
<dbReference type="AlphaFoldDB" id="A0A7L5AG41"/>
<proteinExistence type="predicted"/>
<keyword evidence="2" id="KW-1185">Reference proteome</keyword>
<evidence type="ECO:0000313" key="1">
    <source>
        <dbReference type="EMBL" id="QHO68952.1"/>
    </source>
</evidence>
<organism evidence="1 2">
    <name type="scientific">Marisediminicola antarctica</name>
    <dbReference type="NCBI Taxonomy" id="674079"/>
    <lineage>
        <taxon>Bacteria</taxon>
        <taxon>Bacillati</taxon>
        <taxon>Actinomycetota</taxon>
        <taxon>Actinomycetes</taxon>
        <taxon>Micrococcales</taxon>
        <taxon>Microbacteriaceae</taxon>
        <taxon>Marisediminicola</taxon>
    </lineage>
</organism>
<gene>
    <name evidence="1" type="ORF">BHD05_04145</name>
</gene>